<gene>
    <name evidence="1" type="ORF">NOXIFER_2</name>
</gene>
<evidence type="ECO:0000313" key="1">
    <source>
        <dbReference type="EMBL" id="ARV77173.1"/>
    </source>
</evidence>
<sequence length="163" mass="18228">MSSFTKAHAAIVYDLQASGLLGRDYWRNVGAFRYYIGAEGSDEWVDVPAGILSDGATVPFPVNALIPPWGSYAQNVILHDYLCNTYQKSVLRNGQVVQVAITRKEIDSILNESMQVTNVPGYIRIAIMTGVTGYRLVMRPSQPRRNPERVRLEALYDPAKFAF</sequence>
<evidence type="ECO:0008006" key="3">
    <source>
        <dbReference type="Google" id="ProtNLM"/>
    </source>
</evidence>
<reference evidence="1 2" key="1">
    <citation type="submission" date="2017-05" db="EMBL/GenBank/DDBJ databases">
        <authorList>
            <person name="Song R."/>
            <person name="Chenine A.L."/>
            <person name="Ruprecht R.M."/>
        </authorList>
    </citation>
    <scope>NUCLEOTIDE SEQUENCE [LARGE SCALE GENOMIC DNA]</scope>
</reference>
<proteinExistence type="predicted"/>
<keyword evidence="2" id="KW-1185">Reference proteome</keyword>
<protein>
    <recommendedName>
        <fullName evidence="3">DUF1353 domain-containing protein</fullName>
    </recommendedName>
</protein>
<dbReference type="Pfam" id="PF07087">
    <property type="entry name" value="DUF1353"/>
    <property type="match status" value="1"/>
</dbReference>
<dbReference type="OrthoDB" id="26269at10239"/>
<name>A0A1Y0SZG8_9CAUD</name>
<accession>A0A1Y0SZG8</accession>
<dbReference type="InterPro" id="IPR010767">
    <property type="entry name" value="Phage_CGC-2007_Cje0229"/>
</dbReference>
<evidence type="ECO:0000313" key="2">
    <source>
        <dbReference type="Proteomes" id="UP000224829"/>
    </source>
</evidence>
<organism evidence="1 2">
    <name type="scientific">Pseudomonas phage Noxifer</name>
    <dbReference type="NCBI Taxonomy" id="2006684"/>
    <lineage>
        <taxon>Viruses</taxon>
        <taxon>Duplodnaviria</taxon>
        <taxon>Heunggongvirae</taxon>
        <taxon>Uroviricota</taxon>
        <taxon>Caudoviricetes</taxon>
        <taxon>Chimalliviridae</taxon>
        <taxon>Noxifervirus</taxon>
        <taxon>Noxifervirus noxifer</taxon>
    </lineage>
</organism>
<dbReference type="Proteomes" id="UP000224829">
    <property type="component" value="Segment"/>
</dbReference>
<dbReference type="EMBL" id="MF063068">
    <property type="protein sequence ID" value="ARV77173.1"/>
    <property type="molecule type" value="Genomic_DNA"/>
</dbReference>